<sequence>MGKLVVLKLGPGSFQQGFSVVLQLGWEGERPALELPGELPPAPDLPGLYQQWQAAYRQMRVPSRLEAQAQVTNVSWVSDCRESADMLCDRINHWLAQPSFQPIYSKLLEQLSPTETIRVVLQTQDPILQRLPWHQWDFFQRYPQAELALSAPVYEQVKAPETLSKTVRILAIFGDATGVDLETDRRLLQTLPGVELHLLTTPDRATLNHYLWEQQGWDILFFAGHSSSAGATGRMRLNAQDSLSLSELKYALTKAVKRGLAIAIFNSCDGLGLAQELADLHIPQILVMREPVPDRVAHEFLKGFLESFSRYTPLYLSVREARERLQGLENEFPCATWLPILCQNLAQQPPSWQSLQGRSLQATPKHQPWVGGALGVAIAATTLGLRLLGGLQSLELATYDRFLRWWPFFESPDSRIVVIKNTEDDIKQQGLDKTSAFSMTDDTLLAVLKKLEPLQPKVIGFDIYHDREIDSDLPELRERLETTPHFVALCKHPSDSAEMGGVAAIPDVDFSNRLGFSDFIDDTDSTARRFLVAIHRPPDSLCHTNHSFAAIIAGQYLNLIEANDSLTDVFWQNDQDQFQLAQVKFPQLNPRSGGYKLNDFGGYQLLLHYRHLPQVEDIAETYTVSELLRGDFEGEKIRDRIILIGTTALSFGGGDIEERDFWKTPYTTSERLEDMTPGVFIQAHIVSQLISAVEDGRPSITTWNEWIESGWIILWAAIGGGLGWYLTDTRFWLTLLSAEVGLLLISWSLLAVPALWVPYVPAVVTFTATAIAVSRYRYK</sequence>
<evidence type="ECO:0000256" key="1">
    <source>
        <dbReference type="SAM" id="Phobius"/>
    </source>
</evidence>
<keyword evidence="1" id="KW-0472">Membrane</keyword>
<evidence type="ECO:0000313" key="4">
    <source>
        <dbReference type="Proteomes" id="UP000615026"/>
    </source>
</evidence>
<reference evidence="3" key="1">
    <citation type="submission" date="2020-10" db="EMBL/GenBank/DDBJ databases">
        <authorList>
            <person name="Castelo-Branco R."/>
            <person name="Eusebio N."/>
            <person name="Adriana R."/>
            <person name="Vieira A."/>
            <person name="Brugerolle De Fraissinette N."/>
            <person name="Rezende De Castro R."/>
            <person name="Schneider M.P."/>
            <person name="Vasconcelos V."/>
            <person name="Leao P.N."/>
        </authorList>
    </citation>
    <scope>NUCLEOTIDE SEQUENCE</scope>
    <source>
        <strain evidence="3">LEGE 11479</strain>
    </source>
</reference>
<name>A0A928X2G7_LEPEC</name>
<keyword evidence="4" id="KW-1185">Reference proteome</keyword>
<feature type="transmembrane region" description="Helical" evidence="1">
    <location>
        <begin position="731"/>
        <end position="750"/>
    </location>
</feature>
<proteinExistence type="predicted"/>
<dbReference type="InterPro" id="IPR024983">
    <property type="entry name" value="CHAT_dom"/>
</dbReference>
<dbReference type="AlphaFoldDB" id="A0A928X2G7"/>
<evidence type="ECO:0000313" key="3">
    <source>
        <dbReference type="EMBL" id="MBE9065838.1"/>
    </source>
</evidence>
<protein>
    <submittedName>
        <fullName evidence="3">CHASE2 domain-containing protein</fullName>
    </submittedName>
</protein>
<accession>A0A928X2G7</accession>
<feature type="transmembrane region" description="Helical" evidence="1">
    <location>
        <begin position="706"/>
        <end position="726"/>
    </location>
</feature>
<evidence type="ECO:0000259" key="2">
    <source>
        <dbReference type="SMART" id="SM01080"/>
    </source>
</evidence>
<dbReference type="Pfam" id="PF05226">
    <property type="entry name" value="CHASE2"/>
    <property type="match status" value="1"/>
</dbReference>
<dbReference type="Pfam" id="PF12770">
    <property type="entry name" value="CHAT"/>
    <property type="match status" value="1"/>
</dbReference>
<gene>
    <name evidence="3" type="ORF">IQ260_04140</name>
</gene>
<organism evidence="3 4">
    <name type="scientific">Leptolyngbya cf. ectocarpi LEGE 11479</name>
    <dbReference type="NCBI Taxonomy" id="1828722"/>
    <lineage>
        <taxon>Bacteria</taxon>
        <taxon>Bacillati</taxon>
        <taxon>Cyanobacteriota</taxon>
        <taxon>Cyanophyceae</taxon>
        <taxon>Leptolyngbyales</taxon>
        <taxon>Leptolyngbyaceae</taxon>
        <taxon>Leptolyngbya group</taxon>
        <taxon>Leptolyngbya</taxon>
    </lineage>
</organism>
<dbReference type="EMBL" id="JADEXP010000020">
    <property type="protein sequence ID" value="MBE9065838.1"/>
    <property type="molecule type" value="Genomic_DNA"/>
</dbReference>
<dbReference type="SMART" id="SM01080">
    <property type="entry name" value="CHASE2"/>
    <property type="match status" value="1"/>
</dbReference>
<dbReference type="Proteomes" id="UP000615026">
    <property type="component" value="Unassembled WGS sequence"/>
</dbReference>
<keyword evidence="1" id="KW-0812">Transmembrane</keyword>
<dbReference type="InterPro" id="IPR007890">
    <property type="entry name" value="CHASE2"/>
</dbReference>
<feature type="domain" description="CHASE2" evidence="2">
    <location>
        <begin position="391"/>
        <end position="722"/>
    </location>
</feature>
<keyword evidence="1" id="KW-1133">Transmembrane helix</keyword>
<feature type="transmembrane region" description="Helical" evidence="1">
    <location>
        <begin position="756"/>
        <end position="776"/>
    </location>
</feature>
<comment type="caution">
    <text evidence="3">The sequence shown here is derived from an EMBL/GenBank/DDBJ whole genome shotgun (WGS) entry which is preliminary data.</text>
</comment>